<comment type="caution">
    <text evidence="4">The sequence shown here is derived from an EMBL/GenBank/DDBJ whole genome shotgun (WGS) entry which is preliminary data.</text>
</comment>
<keyword evidence="5" id="KW-1185">Reference proteome</keyword>
<dbReference type="SUPFAM" id="SSF48498">
    <property type="entry name" value="Tetracyclin repressor-like, C-terminal domain"/>
    <property type="match status" value="1"/>
</dbReference>
<dbReference type="InterPro" id="IPR009057">
    <property type="entry name" value="Homeodomain-like_sf"/>
</dbReference>
<name>A0ABP3EUP0_9ACTN</name>
<organism evidence="4 5">
    <name type="scientific">Cryptosporangium japonicum</name>
    <dbReference type="NCBI Taxonomy" id="80872"/>
    <lineage>
        <taxon>Bacteria</taxon>
        <taxon>Bacillati</taxon>
        <taxon>Actinomycetota</taxon>
        <taxon>Actinomycetes</taxon>
        <taxon>Cryptosporangiales</taxon>
        <taxon>Cryptosporangiaceae</taxon>
        <taxon>Cryptosporangium</taxon>
    </lineage>
</organism>
<dbReference type="Gene3D" id="1.10.357.10">
    <property type="entry name" value="Tetracycline Repressor, domain 2"/>
    <property type="match status" value="1"/>
</dbReference>
<keyword evidence="1 2" id="KW-0238">DNA-binding</keyword>
<dbReference type="InterPro" id="IPR001647">
    <property type="entry name" value="HTH_TetR"/>
</dbReference>
<dbReference type="InterPro" id="IPR036271">
    <property type="entry name" value="Tet_transcr_reg_TetR-rel_C_sf"/>
</dbReference>
<evidence type="ECO:0000313" key="5">
    <source>
        <dbReference type="Proteomes" id="UP001500967"/>
    </source>
</evidence>
<proteinExistence type="predicted"/>
<sequence length="190" mass="20725">MAGPGRRSARERLLETADRLFYREGIHAVGIDRILEESGVAKGSLYYNFDGKDELVREYLMRQHDRWVAAIDARTAAETDPHDRILAVFEALGQIFVEPGFAGCAFHHAGIPQPGSTEELAEKKFRAWLHELFAVPVEQGGYRNPGRLVSQLVQLYDGANIAASAAEPDPTAAEAARATAEVLLAAAKPG</sequence>
<evidence type="ECO:0000313" key="4">
    <source>
        <dbReference type="EMBL" id="GAA0275298.1"/>
    </source>
</evidence>
<dbReference type="PANTHER" id="PTHR30055:SF200">
    <property type="entry name" value="HTH-TYPE TRANSCRIPTIONAL REPRESSOR BDCR"/>
    <property type="match status" value="1"/>
</dbReference>
<dbReference type="SUPFAM" id="SSF46689">
    <property type="entry name" value="Homeodomain-like"/>
    <property type="match status" value="1"/>
</dbReference>
<dbReference type="Proteomes" id="UP001500967">
    <property type="component" value="Unassembled WGS sequence"/>
</dbReference>
<feature type="domain" description="HTH tetR-type" evidence="3">
    <location>
        <begin position="7"/>
        <end position="67"/>
    </location>
</feature>
<evidence type="ECO:0000259" key="3">
    <source>
        <dbReference type="PROSITE" id="PS50977"/>
    </source>
</evidence>
<protein>
    <submittedName>
        <fullName evidence="4">TetR/AcrR family transcriptional regulator</fullName>
    </submittedName>
</protein>
<feature type="DNA-binding region" description="H-T-H motif" evidence="2">
    <location>
        <begin position="30"/>
        <end position="49"/>
    </location>
</feature>
<dbReference type="PANTHER" id="PTHR30055">
    <property type="entry name" value="HTH-TYPE TRANSCRIPTIONAL REGULATOR RUTR"/>
    <property type="match status" value="1"/>
</dbReference>
<dbReference type="PROSITE" id="PS50977">
    <property type="entry name" value="HTH_TETR_2"/>
    <property type="match status" value="1"/>
</dbReference>
<evidence type="ECO:0000256" key="2">
    <source>
        <dbReference type="PROSITE-ProRule" id="PRU00335"/>
    </source>
</evidence>
<dbReference type="PRINTS" id="PR00455">
    <property type="entry name" value="HTHTETR"/>
</dbReference>
<reference evidence="5" key="1">
    <citation type="journal article" date="2019" name="Int. J. Syst. Evol. Microbiol.">
        <title>The Global Catalogue of Microorganisms (GCM) 10K type strain sequencing project: providing services to taxonomists for standard genome sequencing and annotation.</title>
        <authorList>
            <consortium name="The Broad Institute Genomics Platform"/>
            <consortium name="The Broad Institute Genome Sequencing Center for Infectious Disease"/>
            <person name="Wu L."/>
            <person name="Ma J."/>
        </authorList>
    </citation>
    <scope>NUCLEOTIDE SEQUENCE [LARGE SCALE GENOMIC DNA]</scope>
    <source>
        <strain evidence="5">JCM 10425</strain>
    </source>
</reference>
<dbReference type="Pfam" id="PF00440">
    <property type="entry name" value="TetR_N"/>
    <property type="match status" value="1"/>
</dbReference>
<accession>A0ABP3EUP0</accession>
<gene>
    <name evidence="4" type="ORF">GCM10009539_73860</name>
</gene>
<evidence type="ECO:0000256" key="1">
    <source>
        <dbReference type="ARBA" id="ARBA00023125"/>
    </source>
</evidence>
<dbReference type="InterPro" id="IPR050109">
    <property type="entry name" value="HTH-type_TetR-like_transc_reg"/>
</dbReference>
<dbReference type="EMBL" id="BAAAGX010000033">
    <property type="protein sequence ID" value="GAA0275298.1"/>
    <property type="molecule type" value="Genomic_DNA"/>
</dbReference>